<name>A0A8S2X2H3_9BILA</name>
<comment type="caution">
    <text evidence="1">The sequence shown here is derived from an EMBL/GenBank/DDBJ whole genome shotgun (WGS) entry which is preliminary data.</text>
</comment>
<evidence type="ECO:0000313" key="1">
    <source>
        <dbReference type="EMBL" id="CAF4475308.1"/>
    </source>
</evidence>
<reference evidence="1" key="1">
    <citation type="submission" date="2021-02" db="EMBL/GenBank/DDBJ databases">
        <authorList>
            <person name="Nowell W R."/>
        </authorList>
    </citation>
    <scope>NUCLEOTIDE SEQUENCE</scope>
</reference>
<dbReference type="AlphaFoldDB" id="A0A8S2X2H3"/>
<feature type="non-terminal residue" evidence="1">
    <location>
        <position position="1"/>
    </location>
</feature>
<protein>
    <submittedName>
        <fullName evidence="1">Uncharacterized protein</fullName>
    </submittedName>
</protein>
<dbReference type="Proteomes" id="UP000682733">
    <property type="component" value="Unassembled WGS sequence"/>
</dbReference>
<organism evidence="1 2">
    <name type="scientific">Didymodactylos carnosus</name>
    <dbReference type="NCBI Taxonomy" id="1234261"/>
    <lineage>
        <taxon>Eukaryota</taxon>
        <taxon>Metazoa</taxon>
        <taxon>Spiralia</taxon>
        <taxon>Gnathifera</taxon>
        <taxon>Rotifera</taxon>
        <taxon>Eurotatoria</taxon>
        <taxon>Bdelloidea</taxon>
        <taxon>Philodinida</taxon>
        <taxon>Philodinidae</taxon>
        <taxon>Didymodactylos</taxon>
    </lineage>
</organism>
<sequence length="80" mass="9280">KVLSTRAQHYYADDLALFFSASLGMQYHSAMAFLKRKSQGTLDEISDYCKKWLIELSTKKTEAMLINVKHNRSPFQLSYN</sequence>
<proteinExistence type="predicted"/>
<gene>
    <name evidence="1" type="ORF">TMI583_LOCUS46890</name>
</gene>
<feature type="non-terminal residue" evidence="1">
    <location>
        <position position="80"/>
    </location>
</feature>
<evidence type="ECO:0000313" key="2">
    <source>
        <dbReference type="Proteomes" id="UP000682733"/>
    </source>
</evidence>
<accession>A0A8S2X2H3</accession>
<dbReference type="EMBL" id="CAJOBA010088862">
    <property type="protein sequence ID" value="CAF4475308.1"/>
    <property type="molecule type" value="Genomic_DNA"/>
</dbReference>